<comment type="caution">
    <text evidence="1">The sequence shown here is derived from an EMBL/GenBank/DDBJ whole genome shotgun (WGS) entry which is preliminary data.</text>
</comment>
<gene>
    <name evidence="1" type="ORF">F5876DRAFT_11118</name>
</gene>
<organism evidence="1 2">
    <name type="scientific">Lentinula aff. lateritia</name>
    <dbReference type="NCBI Taxonomy" id="2804960"/>
    <lineage>
        <taxon>Eukaryota</taxon>
        <taxon>Fungi</taxon>
        <taxon>Dikarya</taxon>
        <taxon>Basidiomycota</taxon>
        <taxon>Agaricomycotina</taxon>
        <taxon>Agaricomycetes</taxon>
        <taxon>Agaricomycetidae</taxon>
        <taxon>Agaricales</taxon>
        <taxon>Marasmiineae</taxon>
        <taxon>Omphalotaceae</taxon>
        <taxon>Lentinula</taxon>
    </lineage>
</organism>
<feature type="non-terminal residue" evidence="1">
    <location>
        <position position="150"/>
    </location>
</feature>
<dbReference type="Proteomes" id="UP001163835">
    <property type="component" value="Unassembled WGS sequence"/>
</dbReference>
<reference evidence="1" key="1">
    <citation type="submission" date="2022-09" db="EMBL/GenBank/DDBJ databases">
        <title>A Global Phylogenomic Analysis of the Shiitake Genus Lentinula.</title>
        <authorList>
            <consortium name="DOE Joint Genome Institute"/>
            <person name="Sierra-Patev S."/>
            <person name="Min B."/>
            <person name="Naranjo-Ortiz M."/>
            <person name="Looney B."/>
            <person name="Konkel Z."/>
            <person name="Slot J.C."/>
            <person name="Sakamoto Y."/>
            <person name="Steenwyk J.L."/>
            <person name="Rokas A."/>
            <person name="Carro J."/>
            <person name="Camarero S."/>
            <person name="Ferreira P."/>
            <person name="Molpeceres G."/>
            <person name="Ruiz-Duenas F.J."/>
            <person name="Serrano A."/>
            <person name="Henrissat B."/>
            <person name="Drula E."/>
            <person name="Hughes K.W."/>
            <person name="Mata J.L."/>
            <person name="Ishikawa N.K."/>
            <person name="Vargas-Isla R."/>
            <person name="Ushijima S."/>
            <person name="Smith C.A."/>
            <person name="Ahrendt S."/>
            <person name="Andreopoulos W."/>
            <person name="He G."/>
            <person name="Labutti K."/>
            <person name="Lipzen A."/>
            <person name="Ng V."/>
            <person name="Riley R."/>
            <person name="Sandor L."/>
            <person name="Barry K."/>
            <person name="Martinez A.T."/>
            <person name="Xiao Y."/>
            <person name="Gibbons J.G."/>
            <person name="Terashima K."/>
            <person name="Grigoriev I.V."/>
            <person name="Hibbett D.S."/>
        </authorList>
    </citation>
    <scope>NUCLEOTIDE SEQUENCE</scope>
    <source>
        <strain evidence="1">TMI1499</strain>
    </source>
</reference>
<evidence type="ECO:0000313" key="1">
    <source>
        <dbReference type="EMBL" id="KAJ3810358.1"/>
    </source>
</evidence>
<name>A0ACC1U0I6_9AGAR</name>
<keyword evidence="2" id="KW-1185">Reference proteome</keyword>
<sequence>MSDQPPQPKPKPGSLRDRIAAFEKSTPSNAPPPVAPRPKPGGHVSWKPKQPTPPDSPAAPTDESSVNRPQKSGGGMSASDAKESIGKGGSLKERMAALQGKGAFGAPSPPVAPKPAVEKPKWKPSPPVASLPEEEIETTSDNAKDASPPS</sequence>
<accession>A0ACC1U0I6</accession>
<evidence type="ECO:0000313" key="2">
    <source>
        <dbReference type="Proteomes" id="UP001163835"/>
    </source>
</evidence>
<proteinExistence type="predicted"/>
<dbReference type="EMBL" id="MU795105">
    <property type="protein sequence ID" value="KAJ3810358.1"/>
    <property type="molecule type" value="Genomic_DNA"/>
</dbReference>
<protein>
    <submittedName>
        <fullName evidence="1">Uncharacterized protein</fullName>
    </submittedName>
</protein>